<evidence type="ECO:0000256" key="6">
    <source>
        <dbReference type="ARBA" id="ARBA00023034"/>
    </source>
</evidence>
<feature type="transmembrane region" description="Helical" evidence="8">
    <location>
        <begin position="190"/>
        <end position="211"/>
    </location>
</feature>
<comment type="similarity">
    <text evidence="1 8">Belongs to the peptidase A22A family.</text>
</comment>
<comment type="domain">
    <text evidence="8">The PAL motif is required for normal active site conformation.</text>
</comment>
<keyword evidence="2 8" id="KW-0812">Transmembrane</keyword>
<feature type="transmembrane region" description="Helical" evidence="8">
    <location>
        <begin position="21"/>
        <end position="42"/>
    </location>
</feature>
<dbReference type="Gene3D" id="1.10.472.100">
    <property type="entry name" value="Presenilin"/>
    <property type="match status" value="1"/>
</dbReference>
<keyword evidence="8" id="KW-0645">Protease</keyword>
<feature type="transmembrane region" description="Helical" evidence="8">
    <location>
        <begin position="398"/>
        <end position="418"/>
    </location>
</feature>
<comment type="function">
    <text evidence="8">Probable subunit of the gamma-secretase complex, an endoprotease complex that catalyzes the intramembrane cleavage of integral membrane proteins such as Notch receptors.</text>
</comment>
<dbReference type="GO" id="GO:0007219">
    <property type="term" value="P:Notch signaling pathway"/>
    <property type="evidence" value="ECO:0007669"/>
    <property type="project" value="UniProtKB-KW"/>
</dbReference>
<evidence type="ECO:0000256" key="5">
    <source>
        <dbReference type="ARBA" id="ARBA00022989"/>
    </source>
</evidence>
<reference evidence="10" key="1">
    <citation type="submission" date="2023-10" db="EMBL/GenBank/DDBJ databases">
        <authorList>
            <person name="Domelevo Entfellner J.-B."/>
        </authorList>
    </citation>
    <scope>NUCLEOTIDE SEQUENCE</scope>
</reference>
<proteinExistence type="inferred from homology"/>
<keyword evidence="3 8" id="KW-0256">Endoplasmic reticulum</keyword>
<accession>A0AA86SZA6</accession>
<keyword evidence="11" id="KW-1185">Reference proteome</keyword>
<feature type="transmembrane region" description="Helical" evidence="8">
    <location>
        <begin position="75"/>
        <end position="99"/>
    </location>
</feature>
<dbReference type="GO" id="GO:0006509">
    <property type="term" value="P:membrane protein ectodomain proteolysis"/>
    <property type="evidence" value="ECO:0007669"/>
    <property type="project" value="TreeGrafter"/>
</dbReference>
<feature type="transmembrane region" description="Helical" evidence="8">
    <location>
        <begin position="111"/>
        <end position="133"/>
    </location>
</feature>
<dbReference type="AlphaFoldDB" id="A0AA86SZA6"/>
<evidence type="ECO:0000256" key="8">
    <source>
        <dbReference type="RuleBase" id="RU361148"/>
    </source>
</evidence>
<evidence type="ECO:0000313" key="10">
    <source>
        <dbReference type="EMBL" id="CAJ1944194.1"/>
    </source>
</evidence>
<dbReference type="PANTHER" id="PTHR10202:SF13">
    <property type="entry name" value="PRESENILIN HOMOLOG"/>
    <property type="match status" value="1"/>
</dbReference>
<comment type="subcellular location">
    <subcellularLocation>
        <location evidence="8">Endoplasmic reticulum membrane</location>
        <topology evidence="8">Multi-pass membrane protein</topology>
    </subcellularLocation>
    <subcellularLocation>
        <location evidence="8">Golgi apparatus membrane</location>
        <topology evidence="8">Multi-pass membrane protein</topology>
    </subcellularLocation>
</comment>
<dbReference type="Proteomes" id="UP001189624">
    <property type="component" value="Chromosome 3"/>
</dbReference>
<dbReference type="PRINTS" id="PR01072">
    <property type="entry name" value="PRESENILIN"/>
</dbReference>
<dbReference type="GO" id="GO:0016485">
    <property type="term" value="P:protein processing"/>
    <property type="evidence" value="ECO:0007669"/>
    <property type="project" value="InterPro"/>
</dbReference>
<keyword evidence="6 8" id="KW-0333">Golgi apparatus</keyword>
<dbReference type="GO" id="GO:0005789">
    <property type="term" value="C:endoplasmic reticulum membrane"/>
    <property type="evidence" value="ECO:0007669"/>
    <property type="project" value="UniProtKB-SubCell"/>
</dbReference>
<feature type="transmembrane region" description="Helical" evidence="8">
    <location>
        <begin position="164"/>
        <end position="184"/>
    </location>
</feature>
<gene>
    <name evidence="10" type="ORF">AYBTSS11_LOCUS11787</name>
</gene>
<evidence type="ECO:0000313" key="11">
    <source>
        <dbReference type="Proteomes" id="UP001189624"/>
    </source>
</evidence>
<feature type="region of interest" description="Disordered" evidence="9">
    <location>
        <begin position="263"/>
        <end position="294"/>
    </location>
</feature>
<evidence type="ECO:0000256" key="7">
    <source>
        <dbReference type="ARBA" id="ARBA00023136"/>
    </source>
</evidence>
<feature type="transmembrane region" description="Helical" evidence="8">
    <location>
        <begin position="139"/>
        <end position="157"/>
    </location>
</feature>
<dbReference type="Gramene" id="rna-AYBTSS11_LOCUS11787">
    <property type="protein sequence ID" value="CAJ1944194.1"/>
    <property type="gene ID" value="gene-AYBTSS11_LOCUS11787"/>
</dbReference>
<dbReference type="Pfam" id="PF01080">
    <property type="entry name" value="Presenilin"/>
    <property type="match status" value="1"/>
</dbReference>
<evidence type="ECO:0000256" key="4">
    <source>
        <dbReference type="ARBA" id="ARBA00022976"/>
    </source>
</evidence>
<evidence type="ECO:0000256" key="2">
    <source>
        <dbReference type="ARBA" id="ARBA00022692"/>
    </source>
</evidence>
<comment type="subunit">
    <text evidence="8">Homodimer.</text>
</comment>
<keyword evidence="7 8" id="KW-0472">Membrane</keyword>
<sequence>MARTQTQRPCSSILDSLGEEIVRIIAPVSVCMFLVVILVSILNTDSSLFDASMSMVTMAYTETNSDSTWDKFLGALLNSLAFVVLVTFATFILVLLFYFRCTRFLKLYMAFSTFIVLGFLGGEVSLFLIQQFNTPIDCITFFLLLCNFAVVGVLTVFMSKMAIFVTQGYLVVIGILIAYSFTMLPEWTTWALLVAMALYDVAAVLLPIGPLRLLVELAISRDEEIPALVYEARPVNHGNLNPGDLAQRRRLWRERRVENSNLQTDSNWNADSVLGHGPSVDSPSDSDASPSNNTNIVRENADLRANSSDGSYGCRNLVSAEEGRMRLHETDTALSAPLIDRGMNVQLGRGEDAVPSENLMLEGIGLGSSGSIKLGLGDFIFYSVLVGRAAMYDFMTVYACYLAIIAGLGITLILLALYQKALPALPVSIALGCPIEPYGDVGDLTLPHHHHHITVVRPKDRIEAWKGDKLAYEGAWHRKFVSG</sequence>
<keyword evidence="4 8" id="KW-0914">Notch signaling pathway</keyword>
<dbReference type="EMBL" id="OY731400">
    <property type="protein sequence ID" value="CAJ1944194.1"/>
    <property type="molecule type" value="Genomic_DNA"/>
</dbReference>
<dbReference type="EC" id="3.4.23.-" evidence="8"/>
<dbReference type="GO" id="GO:0042500">
    <property type="term" value="F:aspartic endopeptidase activity, intramembrane cleaving"/>
    <property type="evidence" value="ECO:0007669"/>
    <property type="project" value="InterPro"/>
</dbReference>
<dbReference type="InterPro" id="IPR006639">
    <property type="entry name" value="Preselin/SPP"/>
</dbReference>
<dbReference type="GO" id="GO:0000139">
    <property type="term" value="C:Golgi membrane"/>
    <property type="evidence" value="ECO:0007669"/>
    <property type="project" value="UniProtKB-SubCell"/>
</dbReference>
<dbReference type="SMART" id="SM00730">
    <property type="entry name" value="PSN"/>
    <property type="match status" value="1"/>
</dbReference>
<dbReference type="InterPro" id="IPR042524">
    <property type="entry name" value="Presenilin_C"/>
</dbReference>
<dbReference type="GO" id="GO:0070765">
    <property type="term" value="C:gamma-secretase complex"/>
    <property type="evidence" value="ECO:0007669"/>
    <property type="project" value="TreeGrafter"/>
</dbReference>
<evidence type="ECO:0000256" key="9">
    <source>
        <dbReference type="SAM" id="MobiDB-lite"/>
    </source>
</evidence>
<feature type="compositionally biased region" description="Low complexity" evidence="9">
    <location>
        <begin position="278"/>
        <end position="291"/>
    </location>
</feature>
<dbReference type="InterPro" id="IPR001108">
    <property type="entry name" value="Peptidase_A22A"/>
</dbReference>
<protein>
    <recommendedName>
        <fullName evidence="8">Presenilin</fullName>
        <ecNumber evidence="8">3.4.23.-</ecNumber>
    </recommendedName>
</protein>
<organism evidence="10 11">
    <name type="scientific">Sphenostylis stenocarpa</name>
    <dbReference type="NCBI Taxonomy" id="92480"/>
    <lineage>
        <taxon>Eukaryota</taxon>
        <taxon>Viridiplantae</taxon>
        <taxon>Streptophyta</taxon>
        <taxon>Embryophyta</taxon>
        <taxon>Tracheophyta</taxon>
        <taxon>Spermatophyta</taxon>
        <taxon>Magnoliopsida</taxon>
        <taxon>eudicotyledons</taxon>
        <taxon>Gunneridae</taxon>
        <taxon>Pentapetalae</taxon>
        <taxon>rosids</taxon>
        <taxon>fabids</taxon>
        <taxon>Fabales</taxon>
        <taxon>Fabaceae</taxon>
        <taxon>Papilionoideae</taxon>
        <taxon>50 kb inversion clade</taxon>
        <taxon>NPAAA clade</taxon>
        <taxon>indigoferoid/millettioid clade</taxon>
        <taxon>Phaseoleae</taxon>
        <taxon>Sphenostylis</taxon>
    </lineage>
</organism>
<name>A0AA86SZA6_9FABA</name>
<evidence type="ECO:0000256" key="3">
    <source>
        <dbReference type="ARBA" id="ARBA00022824"/>
    </source>
</evidence>
<keyword evidence="8" id="KW-0378">Hydrolase</keyword>
<keyword evidence="5 8" id="KW-1133">Transmembrane helix</keyword>
<evidence type="ECO:0000256" key="1">
    <source>
        <dbReference type="ARBA" id="ARBA00008604"/>
    </source>
</evidence>
<dbReference type="PANTHER" id="PTHR10202">
    <property type="entry name" value="PRESENILIN"/>
    <property type="match status" value="1"/>
</dbReference>